<dbReference type="RefSeq" id="WP_012500922.1">
    <property type="nucleotide sequence ID" value="NC_011026.1"/>
</dbReference>
<evidence type="ECO:0000256" key="1">
    <source>
        <dbReference type="SAM" id="Phobius"/>
    </source>
</evidence>
<name>B3QX30_CHLT3</name>
<feature type="transmembrane region" description="Helical" evidence="1">
    <location>
        <begin position="79"/>
        <end position="98"/>
    </location>
</feature>
<keyword evidence="1" id="KW-1133">Transmembrane helix</keyword>
<keyword evidence="3" id="KW-1185">Reference proteome</keyword>
<evidence type="ECO:0000313" key="3">
    <source>
        <dbReference type="Proteomes" id="UP000001208"/>
    </source>
</evidence>
<keyword evidence="1" id="KW-0472">Membrane</keyword>
<reference evidence="2 3" key="1">
    <citation type="submission" date="2008-06" db="EMBL/GenBank/DDBJ databases">
        <title>Complete sequence of Chloroherpeton thalassium ATCC 35110.</title>
        <authorList>
            <consortium name="US DOE Joint Genome Institute"/>
            <person name="Lucas S."/>
            <person name="Copeland A."/>
            <person name="Lapidus A."/>
            <person name="Glavina del Rio T."/>
            <person name="Dalin E."/>
            <person name="Tice H."/>
            <person name="Bruce D."/>
            <person name="Goodwin L."/>
            <person name="Pitluck S."/>
            <person name="Schmutz J."/>
            <person name="Larimer F."/>
            <person name="Land M."/>
            <person name="Hauser L."/>
            <person name="Kyrpides N."/>
            <person name="Mikhailova N."/>
            <person name="Liu Z."/>
            <person name="Li T."/>
            <person name="Zhao F."/>
            <person name="Overmann J."/>
            <person name="Bryant D.A."/>
            <person name="Richardson P."/>
        </authorList>
    </citation>
    <scope>NUCLEOTIDE SEQUENCE [LARGE SCALE GENOMIC DNA]</scope>
    <source>
        <strain evidence="3">ATCC 35110 / GB-78</strain>
    </source>
</reference>
<feature type="transmembrane region" description="Helical" evidence="1">
    <location>
        <begin position="14"/>
        <end position="32"/>
    </location>
</feature>
<gene>
    <name evidence="2" type="ordered locus">Ctha_2390</name>
</gene>
<dbReference type="eggNOG" id="ENOG5033XQ7">
    <property type="taxonomic scope" value="Bacteria"/>
</dbReference>
<dbReference type="Proteomes" id="UP000001208">
    <property type="component" value="Chromosome"/>
</dbReference>
<dbReference type="KEGG" id="cts:Ctha_2390"/>
<proteinExistence type="predicted"/>
<dbReference type="AlphaFoldDB" id="B3QX30"/>
<dbReference type="EMBL" id="CP001100">
    <property type="protein sequence ID" value="ACF14840.1"/>
    <property type="molecule type" value="Genomic_DNA"/>
</dbReference>
<feature type="transmembrane region" description="Helical" evidence="1">
    <location>
        <begin position="52"/>
        <end position="73"/>
    </location>
</feature>
<sequence>MNEILDWVMVFETYFFYVVMVVMPVWAFVALYKRSKVKNVKIAINHGLLWGYPLLPVVYGVVQLICVGIALGMNDSQPVMKFLMYFLASMFWFIAAAVSEQKLVLEEGILLSIYATKKSSLLRWNRILDYFIKEKERHLDYHFFFQKQLTTEGKMACAGRCKIIIRVQKRQKHAFHAIIREKLDPKFEIDPVKIFRDEFKP</sequence>
<protein>
    <recommendedName>
        <fullName evidence="4">DUF5673 domain-containing protein</fullName>
    </recommendedName>
</protein>
<dbReference type="STRING" id="517418.Ctha_2390"/>
<accession>B3QX30</accession>
<dbReference type="HOGENOM" id="CLU_1358437_0_0_10"/>
<keyword evidence="1" id="KW-0812">Transmembrane</keyword>
<evidence type="ECO:0008006" key="4">
    <source>
        <dbReference type="Google" id="ProtNLM"/>
    </source>
</evidence>
<evidence type="ECO:0000313" key="2">
    <source>
        <dbReference type="EMBL" id="ACF14840.1"/>
    </source>
</evidence>
<organism evidence="2 3">
    <name type="scientific">Chloroherpeton thalassium (strain ATCC 35110 / GB-78)</name>
    <dbReference type="NCBI Taxonomy" id="517418"/>
    <lineage>
        <taxon>Bacteria</taxon>
        <taxon>Pseudomonadati</taxon>
        <taxon>Chlorobiota</taxon>
        <taxon>Chlorobiia</taxon>
        <taxon>Chlorobiales</taxon>
        <taxon>Chloroherpetonaceae</taxon>
        <taxon>Chloroherpeton</taxon>
    </lineage>
</organism>